<dbReference type="Proteomes" id="UP001589647">
    <property type="component" value="Unassembled WGS sequence"/>
</dbReference>
<comment type="caution">
    <text evidence="1">The sequence shown here is derived from an EMBL/GenBank/DDBJ whole genome shotgun (WGS) entry which is preliminary data.</text>
</comment>
<dbReference type="RefSeq" id="WP_189651794.1">
    <property type="nucleotide sequence ID" value="NZ_BMRC01000022.1"/>
</dbReference>
<name>A0ABV5IX55_9ACTN</name>
<proteinExistence type="predicted"/>
<gene>
    <name evidence="1" type="ORF">ACFFV7_48330</name>
</gene>
<accession>A0ABV5IX55</accession>
<protein>
    <submittedName>
        <fullName evidence="1">Uncharacterized protein</fullName>
    </submittedName>
</protein>
<keyword evidence="2" id="KW-1185">Reference proteome</keyword>
<organism evidence="1 2">
    <name type="scientific">Nonomuraea spiralis</name>
    <dbReference type="NCBI Taxonomy" id="46182"/>
    <lineage>
        <taxon>Bacteria</taxon>
        <taxon>Bacillati</taxon>
        <taxon>Actinomycetota</taxon>
        <taxon>Actinomycetes</taxon>
        <taxon>Streptosporangiales</taxon>
        <taxon>Streptosporangiaceae</taxon>
        <taxon>Nonomuraea</taxon>
    </lineage>
</organism>
<sequence length="229" mass="23513">MIDEAVRNNAAWCESMCRAHGRPGVFGPLAWTNPARTPLFYPDAVTLSPEAGAADVLGGIDASSGASVKDSFATLDLPGFDVLFSAEWIHRPAPEAPRGPLLAATGDPIAWEVAADAGALREWADACFSGGAPDLFPPALLDDPDVRVLCGRIGGDVVCGAVLNASGTVTGVSNVFASGCDLAAAWAGTVATAAELFPGRPLVGYESDPSDALAHGFTTLGPLRVWLKP</sequence>
<evidence type="ECO:0000313" key="2">
    <source>
        <dbReference type="Proteomes" id="UP001589647"/>
    </source>
</evidence>
<dbReference type="EMBL" id="JBHMEI010000095">
    <property type="protein sequence ID" value="MFB9209066.1"/>
    <property type="molecule type" value="Genomic_DNA"/>
</dbReference>
<reference evidence="1 2" key="1">
    <citation type="submission" date="2024-09" db="EMBL/GenBank/DDBJ databases">
        <authorList>
            <person name="Sun Q."/>
            <person name="Mori K."/>
        </authorList>
    </citation>
    <scope>NUCLEOTIDE SEQUENCE [LARGE SCALE GENOMIC DNA]</scope>
    <source>
        <strain evidence="1 2">CCM 3426</strain>
    </source>
</reference>
<evidence type="ECO:0000313" key="1">
    <source>
        <dbReference type="EMBL" id="MFB9209066.1"/>
    </source>
</evidence>